<dbReference type="GO" id="GO:0005975">
    <property type="term" value="P:carbohydrate metabolic process"/>
    <property type="evidence" value="ECO:0007669"/>
    <property type="project" value="InterPro"/>
</dbReference>
<proteinExistence type="inferred from homology"/>
<dbReference type="SUPFAM" id="SSF53697">
    <property type="entry name" value="SIS domain"/>
    <property type="match status" value="1"/>
</dbReference>
<comment type="similarity">
    <text evidence="1">Belongs to the PGI/PMI family.</text>
</comment>
<dbReference type="GO" id="GO:0004476">
    <property type="term" value="F:mannose-6-phosphate isomerase activity"/>
    <property type="evidence" value="ECO:0007669"/>
    <property type="project" value="InterPro"/>
</dbReference>
<dbReference type="AlphaFoldDB" id="A0A1F7JI00"/>
<dbReference type="EMBL" id="MGAV01000008">
    <property type="protein sequence ID" value="OGK55221.1"/>
    <property type="molecule type" value="Genomic_DNA"/>
</dbReference>
<dbReference type="GO" id="GO:1901135">
    <property type="term" value="P:carbohydrate derivative metabolic process"/>
    <property type="evidence" value="ECO:0007669"/>
    <property type="project" value="InterPro"/>
</dbReference>
<organism evidence="4 5">
    <name type="scientific">Candidatus Roizmanbacteria bacterium RIFCSPLOWO2_02_FULL_36_11</name>
    <dbReference type="NCBI Taxonomy" id="1802071"/>
    <lineage>
        <taxon>Bacteria</taxon>
        <taxon>Candidatus Roizmaniibacteriota</taxon>
    </lineage>
</organism>
<dbReference type="InterPro" id="IPR001347">
    <property type="entry name" value="SIS_dom"/>
</dbReference>
<name>A0A1F7JI00_9BACT</name>
<dbReference type="InterPro" id="IPR019490">
    <property type="entry name" value="Glu6P/Mann6P_isomerase_C"/>
</dbReference>
<dbReference type="GO" id="GO:0097367">
    <property type="term" value="F:carbohydrate derivative binding"/>
    <property type="evidence" value="ECO:0007669"/>
    <property type="project" value="InterPro"/>
</dbReference>
<dbReference type="Proteomes" id="UP000177418">
    <property type="component" value="Unassembled WGS sequence"/>
</dbReference>
<protein>
    <recommendedName>
        <fullName evidence="3">SIS domain-containing protein</fullName>
    </recommendedName>
</protein>
<comment type="caution">
    <text evidence="4">The sequence shown here is derived from an EMBL/GenBank/DDBJ whole genome shotgun (WGS) entry which is preliminary data.</text>
</comment>
<evidence type="ECO:0000256" key="2">
    <source>
        <dbReference type="ARBA" id="ARBA00023235"/>
    </source>
</evidence>
<dbReference type="PROSITE" id="PS51464">
    <property type="entry name" value="SIS"/>
    <property type="match status" value="1"/>
</dbReference>
<accession>A0A1F7JI00</accession>
<evidence type="ECO:0000313" key="4">
    <source>
        <dbReference type="EMBL" id="OGK55221.1"/>
    </source>
</evidence>
<sequence>MLADSVYKSIVHLPDQINQVLADVEKINIPINYIKVTNIVISGMGGSIYNYYVLKSLFKQNLKIPIYKVNNYEIPSFINENTLFIGSSYSGNTEEVVQTTQEAIRRRAKIITISSGGALGQISKDNNLCNYQFSSIYNPSGQPRLGLGYMIFSPIAILLRLSLLNINVNSFATNIRYLSDNKQDIEAEAKKTIEKLKNNIIILVASDHLSGNVHVFRNQLNETAKCYAEYHLIPELNHHLIEGLKYPEDKRIIFVIYESNLYFNQNKRRILITKTLLERQKFPLISINMPSQLDNIGQFLYLLQLNSFISYYLSQHYKVDPVAIPWVDFFKKELQSSH</sequence>
<feature type="domain" description="SIS" evidence="3">
    <location>
        <begin position="29"/>
        <end position="167"/>
    </location>
</feature>
<keyword evidence="2" id="KW-0413">Isomerase</keyword>
<dbReference type="Gene3D" id="3.40.50.10490">
    <property type="entry name" value="Glucose-6-phosphate isomerase like protein, domain 1"/>
    <property type="match status" value="2"/>
</dbReference>
<gene>
    <name evidence="4" type="ORF">A3H78_04250</name>
</gene>
<dbReference type="GO" id="GO:0004347">
    <property type="term" value="F:glucose-6-phosphate isomerase activity"/>
    <property type="evidence" value="ECO:0007669"/>
    <property type="project" value="InterPro"/>
</dbReference>
<dbReference type="InterPro" id="IPR046348">
    <property type="entry name" value="SIS_dom_sf"/>
</dbReference>
<evidence type="ECO:0000256" key="1">
    <source>
        <dbReference type="ARBA" id="ARBA00010523"/>
    </source>
</evidence>
<dbReference type="Pfam" id="PF10432">
    <property type="entry name" value="bact-PGI_C"/>
    <property type="match status" value="1"/>
</dbReference>
<evidence type="ECO:0000259" key="3">
    <source>
        <dbReference type="PROSITE" id="PS51464"/>
    </source>
</evidence>
<reference evidence="4 5" key="1">
    <citation type="journal article" date="2016" name="Nat. Commun.">
        <title>Thousands of microbial genomes shed light on interconnected biogeochemical processes in an aquifer system.</title>
        <authorList>
            <person name="Anantharaman K."/>
            <person name="Brown C.T."/>
            <person name="Hug L.A."/>
            <person name="Sharon I."/>
            <person name="Castelle C.J."/>
            <person name="Probst A.J."/>
            <person name="Thomas B.C."/>
            <person name="Singh A."/>
            <person name="Wilkins M.J."/>
            <person name="Karaoz U."/>
            <person name="Brodie E.L."/>
            <person name="Williams K.H."/>
            <person name="Hubbard S.S."/>
            <person name="Banfield J.F."/>
        </authorList>
    </citation>
    <scope>NUCLEOTIDE SEQUENCE [LARGE SCALE GENOMIC DNA]</scope>
</reference>
<evidence type="ECO:0000313" key="5">
    <source>
        <dbReference type="Proteomes" id="UP000177418"/>
    </source>
</evidence>